<name>A0AC34R248_9BILA</name>
<protein>
    <submittedName>
        <fullName evidence="2">DNA-directed DNA polymerase</fullName>
    </submittedName>
</protein>
<evidence type="ECO:0000313" key="1">
    <source>
        <dbReference type="Proteomes" id="UP000887576"/>
    </source>
</evidence>
<organism evidence="1 2">
    <name type="scientific">Panagrolaimus sp. JU765</name>
    <dbReference type="NCBI Taxonomy" id="591449"/>
    <lineage>
        <taxon>Eukaryota</taxon>
        <taxon>Metazoa</taxon>
        <taxon>Ecdysozoa</taxon>
        <taxon>Nematoda</taxon>
        <taxon>Chromadorea</taxon>
        <taxon>Rhabditida</taxon>
        <taxon>Tylenchina</taxon>
        <taxon>Panagrolaimomorpha</taxon>
        <taxon>Panagrolaimoidea</taxon>
        <taxon>Panagrolaimidae</taxon>
        <taxon>Panagrolaimus</taxon>
    </lineage>
</organism>
<proteinExistence type="predicted"/>
<reference evidence="2" key="1">
    <citation type="submission" date="2022-11" db="UniProtKB">
        <authorList>
            <consortium name="WormBaseParasite"/>
        </authorList>
    </citation>
    <scope>IDENTIFICATION</scope>
</reference>
<accession>A0AC34R248</accession>
<dbReference type="Proteomes" id="UP000887576">
    <property type="component" value="Unplaced"/>
</dbReference>
<evidence type="ECO:0000313" key="2">
    <source>
        <dbReference type="WBParaSite" id="JU765_v2.g2749.t1"/>
    </source>
</evidence>
<dbReference type="WBParaSite" id="JU765_v2.g2749.t1">
    <property type="protein sequence ID" value="JU765_v2.g2749.t1"/>
    <property type="gene ID" value="JU765_v2.g2749"/>
</dbReference>
<sequence>MKDAFDLKNVDDKPFFPYGFNDPRNYNNILDHLPPKSDYYYDEMTEEKQARFNKWYEENYNTCFDLMKELSIYCEADVMLLTEAVVAFRRTFMDLTQIDPFDKMTLSSACMHTFATHFLKPNQIAIVPELGYQPRFNASEISLKYFAWRARNTGETFQTANSPEGEKLIAGRYRADAFEASKNLIVSFEGCVWHGHDECIKDRQKILPTGKTAEKEFQRFLERKAFIENSGYNVETIWECHVRKELDKNKEMSKFFAEAVIPGYISPRDFLLGGRVSPMALYCKPKDDEEIRWFDIKSLYPSVNFEADYPIGIPEIICVPVNEQNVLWTTPQYLYRGILQENYKVTKFFAAYNYKNWSRDLFAPYVRTFLTQKIQADGWPKELKTEEQKTEFLHVWKNRFGLELDPEKMKKNNAIRSVAKQNLNCLWGKFGQRNDLDETTVTDDPIKLDQILNDDAQQVKSIDLLHGNKVMIIHTRKHGWIKEGKYSNCIIAGWTTSVARLRLFKYLKAANTNSKVLYFDTDSVALLCKKGSCPIKTDLFLGDMCEEYGGFKIQEFVSGGPKQYGLRLLDVLRELLSIKAPNRFFILKNSKKW</sequence>